<gene>
    <name evidence="2" type="ORF">IV431_08660</name>
</gene>
<proteinExistence type="predicted"/>
<reference evidence="2 3" key="1">
    <citation type="submission" date="2020-11" db="EMBL/GenBank/DDBJ databases">
        <title>Taxonomic investigation of Rahnella spp.</title>
        <authorList>
            <person name="Lee S.D."/>
        </authorList>
    </citation>
    <scope>NUCLEOTIDE SEQUENCE [LARGE SCALE GENOMIC DNA]</scope>
    <source>
        <strain evidence="2 3">SAP-10</strain>
    </source>
</reference>
<sequence length="69" mass="8427">MEVDWHSALLTRTTLVDKHYRNTQNVRRFLTEQCGEDFRFDRDFMAWIRNEVPKTLGDVADEWKRRQTP</sequence>
<dbReference type="InterPro" id="IPR045492">
    <property type="entry name" value="DUF6434"/>
</dbReference>
<organism evidence="2 3">
    <name type="scientific">Rahnella victoriana</name>
    <dbReference type="NCBI Taxonomy" id="1510570"/>
    <lineage>
        <taxon>Bacteria</taxon>
        <taxon>Pseudomonadati</taxon>
        <taxon>Pseudomonadota</taxon>
        <taxon>Gammaproteobacteria</taxon>
        <taxon>Enterobacterales</taxon>
        <taxon>Yersiniaceae</taxon>
        <taxon>Rahnella</taxon>
    </lineage>
</organism>
<evidence type="ECO:0000259" key="1">
    <source>
        <dbReference type="Pfam" id="PF20026"/>
    </source>
</evidence>
<comment type="caution">
    <text evidence="2">The sequence shown here is derived from an EMBL/GenBank/DDBJ whole genome shotgun (WGS) entry which is preliminary data.</text>
</comment>
<keyword evidence="3" id="KW-1185">Reference proteome</keyword>
<accession>A0ABS0DQE2</accession>
<evidence type="ECO:0000313" key="3">
    <source>
        <dbReference type="Proteomes" id="UP000600307"/>
    </source>
</evidence>
<feature type="domain" description="DUF6434" evidence="1">
    <location>
        <begin position="3"/>
        <end position="66"/>
    </location>
</feature>
<dbReference type="EMBL" id="JADOBH010000002">
    <property type="protein sequence ID" value="MBF7955618.1"/>
    <property type="molecule type" value="Genomic_DNA"/>
</dbReference>
<dbReference type="RefSeq" id="WP_119825961.1">
    <property type="nucleotide sequence ID" value="NZ_JADOBH010000002.1"/>
</dbReference>
<dbReference type="Pfam" id="PF20026">
    <property type="entry name" value="DUF6434"/>
    <property type="match status" value="1"/>
</dbReference>
<dbReference type="Proteomes" id="UP000600307">
    <property type="component" value="Unassembled WGS sequence"/>
</dbReference>
<evidence type="ECO:0000313" key="2">
    <source>
        <dbReference type="EMBL" id="MBF7955618.1"/>
    </source>
</evidence>
<name>A0ABS0DQE2_9GAMM</name>
<protein>
    <recommendedName>
        <fullName evidence="1">DUF6434 domain-containing protein</fullName>
    </recommendedName>
</protein>